<dbReference type="EMBL" id="MTYH01000076">
    <property type="protein sequence ID" value="PNP39666.1"/>
    <property type="molecule type" value="Genomic_DNA"/>
</dbReference>
<evidence type="ECO:0008006" key="11">
    <source>
        <dbReference type="Google" id="ProtNLM"/>
    </source>
</evidence>
<protein>
    <recommendedName>
        <fullName evidence="11">C3HC-type domain-containing protein</fullName>
    </recommendedName>
</protein>
<keyword evidence="2" id="KW-0479">Metal-binding</keyword>
<feature type="domain" description="C3HC-type" evidence="7">
    <location>
        <begin position="100"/>
        <end position="237"/>
    </location>
</feature>
<feature type="domain" description="NuBaID C-terminal" evidence="8">
    <location>
        <begin position="274"/>
        <end position="381"/>
    </location>
</feature>
<feature type="compositionally biased region" description="Basic and acidic residues" evidence="6">
    <location>
        <begin position="432"/>
        <end position="442"/>
    </location>
</feature>
<dbReference type="GO" id="GO:0008270">
    <property type="term" value="F:zinc ion binding"/>
    <property type="evidence" value="ECO:0007669"/>
    <property type="project" value="UniProtKB-KW"/>
</dbReference>
<organism evidence="9 10">
    <name type="scientific">Trichoderma gamsii</name>
    <dbReference type="NCBI Taxonomy" id="398673"/>
    <lineage>
        <taxon>Eukaryota</taxon>
        <taxon>Fungi</taxon>
        <taxon>Dikarya</taxon>
        <taxon>Ascomycota</taxon>
        <taxon>Pezizomycotina</taxon>
        <taxon>Sordariomycetes</taxon>
        <taxon>Hypocreomycetidae</taxon>
        <taxon>Hypocreales</taxon>
        <taxon>Hypocreaceae</taxon>
        <taxon>Trichoderma</taxon>
    </lineage>
</organism>
<reference evidence="9 10" key="1">
    <citation type="submission" date="2017-02" db="EMBL/GenBank/DDBJ databases">
        <title>Genomes of Trichoderma spp. with biocontrol activity.</title>
        <authorList>
            <person name="Gardiner D."/>
            <person name="Kazan K."/>
            <person name="Vos C."/>
            <person name="Harvey P."/>
        </authorList>
    </citation>
    <scope>NUCLEOTIDE SEQUENCE [LARGE SCALE GENOMIC DNA]</scope>
    <source>
        <strain evidence="9 10">A5MH</strain>
    </source>
</reference>
<evidence type="ECO:0000256" key="2">
    <source>
        <dbReference type="ARBA" id="ARBA00022723"/>
    </source>
</evidence>
<dbReference type="AlphaFoldDB" id="A0A2K0T2C2"/>
<dbReference type="GO" id="GO:0005634">
    <property type="term" value="C:nucleus"/>
    <property type="evidence" value="ECO:0007669"/>
    <property type="project" value="UniProtKB-SubCell"/>
</dbReference>
<feature type="region of interest" description="Disordered" evidence="6">
    <location>
        <begin position="387"/>
        <end position="479"/>
    </location>
</feature>
<keyword evidence="4" id="KW-0862">Zinc</keyword>
<evidence type="ECO:0000259" key="8">
    <source>
        <dbReference type="Pfam" id="PF08600"/>
    </source>
</evidence>
<gene>
    <name evidence="9" type="ORF">TGAMA5MH_08337</name>
</gene>
<feature type="compositionally biased region" description="Polar residues" evidence="6">
    <location>
        <begin position="459"/>
        <end position="479"/>
    </location>
</feature>
<evidence type="ECO:0000256" key="6">
    <source>
        <dbReference type="SAM" id="MobiDB-lite"/>
    </source>
</evidence>
<dbReference type="InterPro" id="IPR013909">
    <property type="entry name" value="NuBaID_C"/>
</dbReference>
<accession>A0A2K0T2C2</accession>
<proteinExistence type="predicted"/>
<name>A0A2K0T2C2_9HYPO</name>
<evidence type="ECO:0000256" key="4">
    <source>
        <dbReference type="ARBA" id="ARBA00022833"/>
    </source>
</evidence>
<comment type="subcellular location">
    <subcellularLocation>
        <location evidence="1">Nucleus</location>
    </subcellularLocation>
</comment>
<evidence type="ECO:0000313" key="10">
    <source>
        <dbReference type="Proteomes" id="UP000236546"/>
    </source>
</evidence>
<keyword evidence="3" id="KW-0863">Zinc-finger</keyword>
<dbReference type="Proteomes" id="UP000236546">
    <property type="component" value="Unassembled WGS sequence"/>
</dbReference>
<evidence type="ECO:0000256" key="5">
    <source>
        <dbReference type="ARBA" id="ARBA00023242"/>
    </source>
</evidence>
<evidence type="ECO:0000259" key="7">
    <source>
        <dbReference type="Pfam" id="PF07967"/>
    </source>
</evidence>
<dbReference type="Pfam" id="PF07967">
    <property type="entry name" value="zf-C3HC"/>
    <property type="match status" value="1"/>
</dbReference>
<dbReference type="PANTHER" id="PTHR15835:SF6">
    <property type="entry name" value="ZINC FINGER C3HC-TYPE PROTEIN 1"/>
    <property type="match status" value="1"/>
</dbReference>
<keyword evidence="5" id="KW-0539">Nucleus</keyword>
<evidence type="ECO:0000313" key="9">
    <source>
        <dbReference type="EMBL" id="PNP39666.1"/>
    </source>
</evidence>
<evidence type="ECO:0000256" key="1">
    <source>
        <dbReference type="ARBA" id="ARBA00004123"/>
    </source>
</evidence>
<evidence type="ECO:0000256" key="3">
    <source>
        <dbReference type="ARBA" id="ARBA00022771"/>
    </source>
</evidence>
<dbReference type="OrthoDB" id="2592092at2759"/>
<sequence>MNSTKRKFNALLQGLSSPRASTDSDSPATMFGNRAASTKAVDYEALLQKRRRLGFPESTAPRLDNPVSPSLSSLATSIRRTVSDATTPKVRRDGSARYSPGDREELLKRLATFQEITDWMPKPDRVNEVEWAKRGWVCQGKERVRCLLCHKELVVKLKKEAGDKELDALTAAEVEAALVDKYAELIVSAHQSDCLWKRRGCDDSLLRLSFMSSKAAIDALRQRYVELCAREPFIPYEFNLHLPEDLILDDVVDQLSPDFFTNEQSVTNTPNRAALALALFGWQGLTNTRIGAVANTASCHTCQRRLGLWMFKSKEVDESGKIIVPAPMDYLDPEREHRFFCPWKNAAAQSRGHATQSSSESTDMPAWKMLLQSIKNESDLRMVYEGRARSPSKLTAKGSSTPHKTPTRPGGSGHTPQISVDLSVDGDDDDATRDTKEKERWTRLRKVKSMFGTKKLRGSVSSRPDTAASIKSNRSIKGD</sequence>
<dbReference type="Pfam" id="PF08600">
    <property type="entry name" value="NuBaID_C"/>
    <property type="match status" value="1"/>
</dbReference>
<dbReference type="PANTHER" id="PTHR15835">
    <property type="entry name" value="NUCLEAR-INTERACTING PARTNER OF ALK"/>
    <property type="match status" value="1"/>
</dbReference>
<dbReference type="InterPro" id="IPR012935">
    <property type="entry name" value="NuBaID_N"/>
</dbReference>
<comment type="caution">
    <text evidence="9">The sequence shown here is derived from an EMBL/GenBank/DDBJ whole genome shotgun (WGS) entry which is preliminary data.</text>
</comment>